<comment type="similarity">
    <text evidence="3">Belongs to the LAMTOR1 family.</text>
</comment>
<dbReference type="GO" id="GO:0005085">
    <property type="term" value="F:guanyl-nucleotide exchange factor activity"/>
    <property type="evidence" value="ECO:0007669"/>
    <property type="project" value="TreeGrafter"/>
</dbReference>
<dbReference type="GO" id="GO:0071230">
    <property type="term" value="P:cellular response to amino acid stimulus"/>
    <property type="evidence" value="ECO:0007669"/>
    <property type="project" value="InterPro"/>
</dbReference>
<dbReference type="SMART" id="SM01262">
    <property type="entry name" value="LAMTOR"/>
    <property type="match status" value="1"/>
</dbReference>
<dbReference type="PANTHER" id="PTHR13401:SF2">
    <property type="entry name" value="RAGULATOR COMPLEX PROTEIN LAMTOR1"/>
    <property type="match status" value="1"/>
</dbReference>
<dbReference type="GO" id="GO:0005765">
    <property type="term" value="C:lysosomal membrane"/>
    <property type="evidence" value="ECO:0007669"/>
    <property type="project" value="UniProtKB-SubCell"/>
</dbReference>
<dbReference type="GO" id="GO:0007040">
    <property type="term" value="P:lysosome organization"/>
    <property type="evidence" value="ECO:0007669"/>
    <property type="project" value="InterPro"/>
</dbReference>
<keyword evidence="9" id="KW-0458">Lysosome</keyword>
<evidence type="ECO:0000256" key="10">
    <source>
        <dbReference type="ARBA" id="ARBA00023288"/>
    </source>
</evidence>
<dbReference type="Proteomes" id="UP000549394">
    <property type="component" value="Unassembled WGS sequence"/>
</dbReference>
<dbReference type="GO" id="GO:0042632">
    <property type="term" value="P:cholesterol homeostasis"/>
    <property type="evidence" value="ECO:0007669"/>
    <property type="project" value="InterPro"/>
</dbReference>
<keyword evidence="6" id="KW-0967">Endosome</keyword>
<dbReference type="InterPro" id="IPR028209">
    <property type="entry name" value="LAMTOR1/MEH1"/>
</dbReference>
<keyword evidence="5" id="KW-0519">Myristate</keyword>
<evidence type="ECO:0000256" key="11">
    <source>
        <dbReference type="ARBA" id="ARBA00032695"/>
    </source>
</evidence>
<evidence type="ECO:0000256" key="2">
    <source>
        <dbReference type="ARBA" id="ARBA00004577"/>
    </source>
</evidence>
<evidence type="ECO:0000256" key="1">
    <source>
        <dbReference type="ARBA" id="ARBA00004122"/>
    </source>
</evidence>
<gene>
    <name evidence="13" type="ORF">DGYR_LOCUS10004</name>
</gene>
<dbReference type="Pfam" id="PF15454">
    <property type="entry name" value="LAMTOR"/>
    <property type="match status" value="1"/>
</dbReference>
<name>A0A7I8W245_9ANNE</name>
<dbReference type="GO" id="GO:0032008">
    <property type="term" value="P:positive regulation of TOR signaling"/>
    <property type="evidence" value="ECO:0007669"/>
    <property type="project" value="InterPro"/>
</dbReference>
<dbReference type="GO" id="GO:0071986">
    <property type="term" value="C:Ragulator complex"/>
    <property type="evidence" value="ECO:0007669"/>
    <property type="project" value="InterPro"/>
</dbReference>
<keyword evidence="7" id="KW-0472">Membrane</keyword>
<dbReference type="EMBL" id="CAJFCJ010000016">
    <property type="protein sequence ID" value="CAD5122156.1"/>
    <property type="molecule type" value="Genomic_DNA"/>
</dbReference>
<evidence type="ECO:0000256" key="7">
    <source>
        <dbReference type="ARBA" id="ARBA00023136"/>
    </source>
</evidence>
<comment type="caution">
    <text evidence="13">The sequence shown here is derived from an EMBL/GenBank/DDBJ whole genome shotgun (WGS) entry which is preliminary data.</text>
</comment>
<dbReference type="GO" id="GO:0045121">
    <property type="term" value="C:membrane raft"/>
    <property type="evidence" value="ECO:0007669"/>
    <property type="project" value="InterPro"/>
</dbReference>
<evidence type="ECO:0000256" key="5">
    <source>
        <dbReference type="ARBA" id="ARBA00022707"/>
    </source>
</evidence>
<accession>A0A7I8W245</accession>
<proteinExistence type="inferred from homology"/>
<dbReference type="GO" id="GO:0043410">
    <property type="term" value="P:positive regulation of MAPK cascade"/>
    <property type="evidence" value="ECO:0007669"/>
    <property type="project" value="InterPro"/>
</dbReference>
<evidence type="ECO:0000313" key="14">
    <source>
        <dbReference type="Proteomes" id="UP000549394"/>
    </source>
</evidence>
<evidence type="ECO:0000256" key="12">
    <source>
        <dbReference type="SAM" id="MobiDB-lite"/>
    </source>
</evidence>
<evidence type="ECO:0000313" key="13">
    <source>
        <dbReference type="EMBL" id="CAD5122156.1"/>
    </source>
</evidence>
<evidence type="ECO:0000256" key="3">
    <source>
        <dbReference type="ARBA" id="ARBA00010861"/>
    </source>
</evidence>
<sequence>MGCCFSNDENKHSPESESEESRRLLSEGSSENGGFDTTYHTMQIDSSSGDEQSALLKIVQRTADRVIDVSAINSTNMEYQDLADRENQYRQKLNLTLSSSLQKKKILTVGIRDPQAVLSSPLIDSKFITLVQQAALAANNAVSEIKIQHKENLVVPFTVP</sequence>
<evidence type="ECO:0000256" key="6">
    <source>
        <dbReference type="ARBA" id="ARBA00022753"/>
    </source>
</evidence>
<dbReference type="PANTHER" id="PTHR13401">
    <property type="entry name" value="RAGULATOR COMPLEX PROTEIN LAMTOR1"/>
    <property type="match status" value="1"/>
</dbReference>
<dbReference type="GO" id="GO:0001919">
    <property type="term" value="P:regulation of receptor recycling"/>
    <property type="evidence" value="ECO:0007669"/>
    <property type="project" value="InterPro"/>
</dbReference>
<feature type="compositionally biased region" description="Basic and acidic residues" evidence="12">
    <location>
        <begin position="8"/>
        <end position="25"/>
    </location>
</feature>
<evidence type="ECO:0000256" key="9">
    <source>
        <dbReference type="ARBA" id="ARBA00023228"/>
    </source>
</evidence>
<protein>
    <recommendedName>
        <fullName evidence="4">Ragulator complex protein LAMTOR1</fullName>
    </recommendedName>
    <alternativeName>
        <fullName evidence="11">Late endosomal/lysosomal adaptor and MAPK and MTOR activator 1</fullName>
    </alternativeName>
</protein>
<dbReference type="GO" id="GO:0016197">
    <property type="term" value="P:endosomal transport"/>
    <property type="evidence" value="ECO:0007669"/>
    <property type="project" value="InterPro"/>
</dbReference>
<organism evidence="13 14">
    <name type="scientific">Dimorphilus gyrociliatus</name>
    <dbReference type="NCBI Taxonomy" id="2664684"/>
    <lineage>
        <taxon>Eukaryota</taxon>
        <taxon>Metazoa</taxon>
        <taxon>Spiralia</taxon>
        <taxon>Lophotrochozoa</taxon>
        <taxon>Annelida</taxon>
        <taxon>Polychaeta</taxon>
        <taxon>Polychaeta incertae sedis</taxon>
        <taxon>Dinophilidae</taxon>
        <taxon>Dimorphilus</taxon>
    </lineage>
</organism>
<feature type="region of interest" description="Disordered" evidence="12">
    <location>
        <begin position="1"/>
        <end position="46"/>
    </location>
</feature>
<dbReference type="GO" id="GO:0031902">
    <property type="term" value="C:late endosome membrane"/>
    <property type="evidence" value="ECO:0007669"/>
    <property type="project" value="UniProtKB-SubCell"/>
</dbReference>
<reference evidence="13 14" key="1">
    <citation type="submission" date="2020-08" db="EMBL/GenBank/DDBJ databases">
        <authorList>
            <person name="Hejnol A."/>
        </authorList>
    </citation>
    <scope>NUCLEOTIDE SEQUENCE [LARGE SCALE GENOMIC DNA]</scope>
</reference>
<evidence type="ECO:0000256" key="8">
    <source>
        <dbReference type="ARBA" id="ARBA00023139"/>
    </source>
</evidence>
<keyword evidence="14" id="KW-1185">Reference proteome</keyword>
<keyword evidence="10" id="KW-0449">Lipoprotein</keyword>
<dbReference type="GO" id="GO:0060090">
    <property type="term" value="F:molecular adaptor activity"/>
    <property type="evidence" value="ECO:0007669"/>
    <property type="project" value="TreeGrafter"/>
</dbReference>
<dbReference type="OrthoDB" id="5562028at2759"/>
<evidence type="ECO:0000256" key="4">
    <source>
        <dbReference type="ARBA" id="ARBA00016099"/>
    </source>
</evidence>
<keyword evidence="8" id="KW-0564">Palmitate</keyword>
<comment type="subcellular location">
    <subcellularLocation>
        <location evidence="2">Late endosome membrane</location>
        <topology evidence="2">Lipid-anchor</topology>
        <orientation evidence="2">Cytoplasmic side</orientation>
    </subcellularLocation>
    <subcellularLocation>
        <location evidence="1">Lysosome membrane</location>
        <topology evidence="1">Lipid-anchor</topology>
        <orientation evidence="1">Cytoplasmic side</orientation>
    </subcellularLocation>
</comment>
<dbReference type="AlphaFoldDB" id="A0A7I8W245"/>